<evidence type="ECO:0000259" key="5">
    <source>
        <dbReference type="PROSITE" id="PS50109"/>
    </source>
</evidence>
<protein>
    <submittedName>
        <fullName evidence="6">Two-component sensor histidine kinase</fullName>
    </submittedName>
</protein>
<reference evidence="6" key="1">
    <citation type="submission" date="2021-01" db="EMBL/GenBank/DDBJ databases">
        <title>Whole genome shotgun sequence of Rhizocola hellebori NBRC 109834.</title>
        <authorList>
            <person name="Komaki H."/>
            <person name="Tamura T."/>
        </authorList>
    </citation>
    <scope>NUCLEOTIDE SEQUENCE</scope>
    <source>
        <strain evidence="6">NBRC 109834</strain>
    </source>
</reference>
<feature type="transmembrane region" description="Helical" evidence="4">
    <location>
        <begin position="139"/>
        <end position="160"/>
    </location>
</feature>
<keyword evidence="4" id="KW-0472">Membrane</keyword>
<dbReference type="PROSITE" id="PS50109">
    <property type="entry name" value="HIS_KIN"/>
    <property type="match status" value="1"/>
</dbReference>
<dbReference type="GO" id="GO:0046983">
    <property type="term" value="F:protein dimerization activity"/>
    <property type="evidence" value="ECO:0007669"/>
    <property type="project" value="InterPro"/>
</dbReference>
<dbReference type="Pfam" id="PF02518">
    <property type="entry name" value="HATPase_c"/>
    <property type="match status" value="1"/>
</dbReference>
<dbReference type="RefSeq" id="WP_203914584.1">
    <property type="nucleotide sequence ID" value="NZ_BONY01000109.1"/>
</dbReference>
<dbReference type="InterPro" id="IPR005467">
    <property type="entry name" value="His_kinase_dom"/>
</dbReference>
<dbReference type="Gene3D" id="3.30.565.10">
    <property type="entry name" value="Histidine kinase-like ATPase, C-terminal domain"/>
    <property type="match status" value="1"/>
</dbReference>
<gene>
    <name evidence="6" type="ORF">Rhe02_89310</name>
</gene>
<feature type="transmembrane region" description="Helical" evidence="4">
    <location>
        <begin position="75"/>
        <end position="101"/>
    </location>
</feature>
<dbReference type="PIRSF" id="PIRSF037434">
    <property type="entry name" value="STHK_ChrS"/>
    <property type="match status" value="1"/>
</dbReference>
<dbReference type="CDD" id="cd16917">
    <property type="entry name" value="HATPase_UhpB-NarQ-NarX-like"/>
    <property type="match status" value="1"/>
</dbReference>
<keyword evidence="4" id="KW-1133">Transmembrane helix</keyword>
<name>A0A8J3QJH6_9ACTN</name>
<keyword evidence="7" id="KW-1185">Reference proteome</keyword>
<dbReference type="SUPFAM" id="SSF55874">
    <property type="entry name" value="ATPase domain of HSP90 chaperone/DNA topoisomerase II/histidine kinase"/>
    <property type="match status" value="1"/>
</dbReference>
<proteinExistence type="predicted"/>
<dbReference type="Gene3D" id="1.20.5.1930">
    <property type="match status" value="1"/>
</dbReference>
<evidence type="ECO:0000256" key="4">
    <source>
        <dbReference type="SAM" id="Phobius"/>
    </source>
</evidence>
<sequence>MSDDVSLAGQASELTAWERSLPWWDVYYAVVLAGTILFSFQPVSTAILGVMALWYVVFGRYALNCSRKAWHPWLYLIVAWLLLIPAVSFSGGAAFILFALAAQAHIALDFRHAVVVSTVTNLTPTTVHFLRDGQFMMDLTIGLMGVVLSAITGLTIDRLVQQGRALAESRAEVARLSALAERQRLAGDLHDTIAQGLSSVVMLVQAADAALDRDREQARRHLELAARTARENLQELRSVLEALMPTGHHLEEALHRLGVRFAEETGVSATVEVHGTVRTLPAATEVVLLRAAQESLSNVRQHAKATRVWVELTFDDQNVHLQVRDDGLGFEPETTTGGHGLAAMRSRVTQAGGDVAVQPTAQGTTVLVAVPA</sequence>
<dbReference type="EMBL" id="BONY01000109">
    <property type="protein sequence ID" value="GIH10864.1"/>
    <property type="molecule type" value="Genomic_DNA"/>
</dbReference>
<dbReference type="Proteomes" id="UP000612899">
    <property type="component" value="Unassembled WGS sequence"/>
</dbReference>
<dbReference type="Pfam" id="PF07730">
    <property type="entry name" value="HisKA_3"/>
    <property type="match status" value="1"/>
</dbReference>
<accession>A0A8J3QJH6</accession>
<dbReference type="InterPro" id="IPR036890">
    <property type="entry name" value="HATPase_C_sf"/>
</dbReference>
<feature type="domain" description="Histidine kinase" evidence="5">
    <location>
        <begin position="188"/>
        <end position="372"/>
    </location>
</feature>
<feature type="transmembrane region" description="Helical" evidence="4">
    <location>
        <begin position="46"/>
        <end position="63"/>
    </location>
</feature>
<dbReference type="PANTHER" id="PTHR24421">
    <property type="entry name" value="NITRATE/NITRITE SENSOR PROTEIN NARX-RELATED"/>
    <property type="match status" value="1"/>
</dbReference>
<evidence type="ECO:0000313" key="6">
    <source>
        <dbReference type="EMBL" id="GIH10864.1"/>
    </source>
</evidence>
<keyword evidence="2 6" id="KW-0418">Kinase</keyword>
<evidence type="ECO:0000313" key="7">
    <source>
        <dbReference type="Proteomes" id="UP000612899"/>
    </source>
</evidence>
<dbReference type="InterPro" id="IPR003594">
    <property type="entry name" value="HATPase_dom"/>
</dbReference>
<evidence type="ECO:0000256" key="1">
    <source>
        <dbReference type="ARBA" id="ARBA00022679"/>
    </source>
</evidence>
<comment type="caution">
    <text evidence="6">The sequence shown here is derived from an EMBL/GenBank/DDBJ whole genome shotgun (WGS) entry which is preliminary data.</text>
</comment>
<dbReference type="InterPro" id="IPR050482">
    <property type="entry name" value="Sensor_HK_TwoCompSys"/>
</dbReference>
<organism evidence="6 7">
    <name type="scientific">Rhizocola hellebori</name>
    <dbReference type="NCBI Taxonomy" id="1392758"/>
    <lineage>
        <taxon>Bacteria</taxon>
        <taxon>Bacillati</taxon>
        <taxon>Actinomycetota</taxon>
        <taxon>Actinomycetes</taxon>
        <taxon>Micromonosporales</taxon>
        <taxon>Micromonosporaceae</taxon>
        <taxon>Rhizocola</taxon>
    </lineage>
</organism>
<dbReference type="InterPro" id="IPR011712">
    <property type="entry name" value="Sig_transdc_His_kin_sub3_dim/P"/>
</dbReference>
<evidence type="ECO:0000256" key="2">
    <source>
        <dbReference type="ARBA" id="ARBA00022777"/>
    </source>
</evidence>
<keyword evidence="3" id="KW-0902">Two-component regulatory system</keyword>
<dbReference type="AlphaFoldDB" id="A0A8J3QJH6"/>
<dbReference type="GO" id="GO:0000155">
    <property type="term" value="F:phosphorelay sensor kinase activity"/>
    <property type="evidence" value="ECO:0007669"/>
    <property type="project" value="InterPro"/>
</dbReference>
<dbReference type="SMART" id="SM00387">
    <property type="entry name" value="HATPase_c"/>
    <property type="match status" value="1"/>
</dbReference>
<keyword evidence="1" id="KW-0808">Transferase</keyword>
<dbReference type="PANTHER" id="PTHR24421:SF62">
    <property type="entry name" value="SENSORY TRANSDUCTION HISTIDINE KINASE"/>
    <property type="match status" value="1"/>
</dbReference>
<dbReference type="GO" id="GO:0016020">
    <property type="term" value="C:membrane"/>
    <property type="evidence" value="ECO:0007669"/>
    <property type="project" value="InterPro"/>
</dbReference>
<keyword evidence="4" id="KW-0812">Transmembrane</keyword>
<dbReference type="InterPro" id="IPR017205">
    <property type="entry name" value="Sig_transdc_His_kinase_ChrS"/>
</dbReference>
<evidence type="ECO:0000256" key="3">
    <source>
        <dbReference type="ARBA" id="ARBA00023012"/>
    </source>
</evidence>